<evidence type="ECO:0000313" key="3">
    <source>
        <dbReference type="EMBL" id="OCH98682.1"/>
    </source>
</evidence>
<evidence type="ECO:0000256" key="1">
    <source>
        <dbReference type="SAM" id="MobiDB-lite"/>
    </source>
</evidence>
<keyword evidence="5" id="KW-1185">Reference proteome</keyword>
<dbReference type="AlphaFoldDB" id="A0A0W0UNP3"/>
<name>A0A0W0UNP3_9GAMM</name>
<dbReference type="Proteomes" id="UP000054715">
    <property type="component" value="Unassembled WGS sequence"/>
</dbReference>
<dbReference type="OrthoDB" id="5641074at2"/>
<proteinExistence type="predicted"/>
<accession>A0A0W0UNP3</accession>
<evidence type="ECO:0000313" key="2">
    <source>
        <dbReference type="EMBL" id="KTD09505.1"/>
    </source>
</evidence>
<dbReference type="Proteomes" id="UP000093336">
    <property type="component" value="Unassembled WGS sequence"/>
</dbReference>
<dbReference type="PATRIC" id="fig|455.5.peg.907"/>
<evidence type="ECO:0000313" key="5">
    <source>
        <dbReference type="Proteomes" id="UP000093336"/>
    </source>
</evidence>
<feature type="region of interest" description="Disordered" evidence="1">
    <location>
        <begin position="147"/>
        <end position="172"/>
    </location>
</feature>
<comment type="caution">
    <text evidence="2">The sequence shown here is derived from an EMBL/GenBank/DDBJ whole genome shotgun (WGS) entry which is preliminary data.</text>
</comment>
<dbReference type="EMBL" id="LYOZ01000006">
    <property type="protein sequence ID" value="OCH98682.1"/>
    <property type="molecule type" value="Genomic_DNA"/>
</dbReference>
<organism evidence="2 4">
    <name type="scientific">Legionella jamestowniensis</name>
    <dbReference type="NCBI Taxonomy" id="455"/>
    <lineage>
        <taxon>Bacteria</taxon>
        <taxon>Pseudomonadati</taxon>
        <taxon>Pseudomonadota</taxon>
        <taxon>Gammaproteobacteria</taxon>
        <taxon>Legionellales</taxon>
        <taxon>Legionellaceae</taxon>
        <taxon>Legionella</taxon>
    </lineage>
</organism>
<feature type="compositionally biased region" description="Basic and acidic residues" evidence="1">
    <location>
        <begin position="159"/>
        <end position="168"/>
    </location>
</feature>
<dbReference type="EMBL" id="LNYG01000012">
    <property type="protein sequence ID" value="KTD09505.1"/>
    <property type="molecule type" value="Genomic_DNA"/>
</dbReference>
<gene>
    <name evidence="3" type="ORF">A8135_10270</name>
    <name evidence="2" type="ORF">Ljam_0855</name>
</gene>
<dbReference type="RefSeq" id="WP_058448891.1">
    <property type="nucleotide sequence ID" value="NZ_CAAAJF010000006.1"/>
</dbReference>
<reference evidence="3 5" key="2">
    <citation type="submission" date="2016-05" db="EMBL/GenBank/DDBJ databases">
        <authorList>
            <person name="Prochazka B."/>
            <person name="Indra A."/>
            <person name="Hasenberger P."/>
            <person name="Blaschitz M."/>
            <person name="Wagner L."/>
            <person name="Wewalka G."/>
            <person name="Sorschag S."/>
            <person name="Schmid D."/>
            <person name="Ruppitsch W."/>
        </authorList>
    </citation>
    <scope>NUCLEOTIDE SEQUENCE [LARGE SCALE GENOMIC DNA]</scope>
    <source>
        <strain evidence="3 5">974010_12</strain>
    </source>
</reference>
<sequence length="220" mass="26099">MPFNIELMTDDVAVKIQVVKKVITIYFNGEKELASQKRNNWEHLHQHFINDMPYVGPEEGIGLTSGVYHRKKEHTNVRESTIYHLHIPFLIEVTPEIMKCYLTKIFEQQVVHSKEYKFFQNIHEVKNVAETFFQYYQNYKGSTLEKEYEEETTLTPSEQEEHKKDIKKAQQNTRNNTNQTLFLLASLLSSQHPIFRPRVVEPVDEPNFIYEEENTNCNIM</sequence>
<protein>
    <submittedName>
        <fullName evidence="2">Uncharacterized protein</fullName>
    </submittedName>
</protein>
<reference evidence="2 4" key="1">
    <citation type="submission" date="2015-11" db="EMBL/GenBank/DDBJ databases">
        <title>Genomic analysis of 38 Legionella species identifies large and diverse effector repertoires.</title>
        <authorList>
            <person name="Burstein D."/>
            <person name="Amaro F."/>
            <person name="Zusman T."/>
            <person name="Lifshitz Z."/>
            <person name="Cohen O."/>
            <person name="Gilbert J.A."/>
            <person name="Pupko T."/>
            <person name="Shuman H.A."/>
            <person name="Segal G."/>
        </authorList>
    </citation>
    <scope>NUCLEOTIDE SEQUENCE [LARGE SCALE GENOMIC DNA]</scope>
    <source>
        <strain evidence="2 4">JA-26-G1-E2</strain>
    </source>
</reference>
<evidence type="ECO:0000313" key="4">
    <source>
        <dbReference type="Proteomes" id="UP000054715"/>
    </source>
</evidence>